<proteinExistence type="predicted"/>
<dbReference type="EMBL" id="JBICBT010001160">
    <property type="protein sequence ID" value="KAL3080438.1"/>
    <property type="molecule type" value="Genomic_DNA"/>
</dbReference>
<evidence type="ECO:0000313" key="1">
    <source>
        <dbReference type="EMBL" id="KAL3080438.1"/>
    </source>
</evidence>
<dbReference type="Proteomes" id="UP001620626">
    <property type="component" value="Unassembled WGS sequence"/>
</dbReference>
<name>A0ABD2IW61_9BILA</name>
<dbReference type="SUPFAM" id="SSF140931">
    <property type="entry name" value="Fic-like"/>
    <property type="match status" value="1"/>
</dbReference>
<reference evidence="1 2" key="1">
    <citation type="submission" date="2024-10" db="EMBL/GenBank/DDBJ databases">
        <authorList>
            <person name="Kim D."/>
        </authorList>
    </citation>
    <scope>NUCLEOTIDE SEQUENCE [LARGE SCALE GENOMIC DNA]</scope>
    <source>
        <strain evidence="1">BH-2024</strain>
    </source>
</reference>
<evidence type="ECO:0000313" key="2">
    <source>
        <dbReference type="Proteomes" id="UP001620626"/>
    </source>
</evidence>
<comment type="caution">
    <text evidence="1">The sequence shown here is derived from an EMBL/GenBank/DDBJ whole genome shotgun (WGS) entry which is preliminary data.</text>
</comment>
<dbReference type="InterPro" id="IPR036597">
    <property type="entry name" value="Fido-like_dom_sf"/>
</dbReference>
<dbReference type="AlphaFoldDB" id="A0ABD2IW61"/>
<keyword evidence="2" id="KW-1185">Reference proteome</keyword>
<dbReference type="Gene3D" id="1.10.3290.10">
    <property type="entry name" value="Fido-like domain"/>
    <property type="match status" value="1"/>
</dbReference>
<accession>A0ABD2IW61</accession>
<gene>
    <name evidence="1" type="ORF">niasHT_038875</name>
</gene>
<sequence>MRLEVVRERGGRMTKEYPTSLSSRFLQFQMIKALHHHILVEKEAAAAGIYREIDVLVRNHRVVPPNEIANAMSEFWIQ</sequence>
<protein>
    <submittedName>
        <fullName evidence="1">Uncharacterized protein</fullName>
    </submittedName>
</protein>
<organism evidence="1 2">
    <name type="scientific">Heterodera trifolii</name>
    <dbReference type="NCBI Taxonomy" id="157864"/>
    <lineage>
        <taxon>Eukaryota</taxon>
        <taxon>Metazoa</taxon>
        <taxon>Ecdysozoa</taxon>
        <taxon>Nematoda</taxon>
        <taxon>Chromadorea</taxon>
        <taxon>Rhabditida</taxon>
        <taxon>Tylenchina</taxon>
        <taxon>Tylenchomorpha</taxon>
        <taxon>Tylenchoidea</taxon>
        <taxon>Heteroderidae</taxon>
        <taxon>Heteroderinae</taxon>
        <taxon>Heterodera</taxon>
    </lineage>
</organism>